<dbReference type="EMBL" id="PVXQ01000019">
    <property type="protein sequence ID" value="PRR82167.1"/>
    <property type="molecule type" value="Genomic_DNA"/>
</dbReference>
<dbReference type="GO" id="GO:0015768">
    <property type="term" value="P:maltose transport"/>
    <property type="evidence" value="ECO:0007669"/>
    <property type="project" value="TreeGrafter"/>
</dbReference>
<evidence type="ECO:0000313" key="6">
    <source>
        <dbReference type="Proteomes" id="UP000239471"/>
    </source>
</evidence>
<dbReference type="Gene3D" id="3.40.190.10">
    <property type="entry name" value="Periplasmic binding protein-like II"/>
    <property type="match status" value="2"/>
</dbReference>
<gene>
    <name evidence="5" type="primary">mdxE</name>
    <name evidence="5" type="ORF">CLVI_19670</name>
</gene>
<dbReference type="GO" id="GO:0055052">
    <property type="term" value="C:ATP-binding cassette (ABC) transporter complex, substrate-binding subunit-containing"/>
    <property type="evidence" value="ECO:0007669"/>
    <property type="project" value="TreeGrafter"/>
</dbReference>
<evidence type="ECO:0000256" key="3">
    <source>
        <dbReference type="ARBA" id="ARBA00022729"/>
    </source>
</evidence>
<evidence type="ECO:0000313" key="5">
    <source>
        <dbReference type="EMBL" id="PRR82167.1"/>
    </source>
</evidence>
<keyword evidence="3 4" id="KW-0732">Signal</keyword>
<proteinExistence type="inferred from homology"/>
<sequence>MKKIIVTVLLAAATFNLVACGSAGKSKGEDATISVQVEKAWVPYYEQARDRVLEKNPDATINFIETGSFDHLDVIDATDSTNVDVADVFAIPADRLYKLSNNNVLAAIDGKTMADNVGGFEDYDAGLGGAFKKDDEYLAFPYNIETLVAYVNVENAKTLGIDTTKKIEFNDLGYESMLALVHDAWSGVAFTNSAGFELLAKDADGKLITDATKEYKDLTEDNKKLFESLFNYWKNHNENKTDLWDKVAAGGYLDAKFTTGQANAIRIDGPWAAAALSERVGSEENLQVLPLNQITLNGNELSHWKGGWGLAVNSRIEEDESKMDLAASLIEEIVNPTYAQDLFKATGKILENVEPSAYEGIDTMNKKVIDATYESYETAVARPLFTEWDNVWTTWQNSVLSWSNTNPKNAEEAYNQVKSSFEAMMATFNK</sequence>
<feature type="chain" id="PRO_5038676750" evidence="4">
    <location>
        <begin position="20"/>
        <end position="430"/>
    </location>
</feature>
<dbReference type="AlphaFoldDB" id="A0A2T0BEB7"/>
<accession>A0A2T0BEB7</accession>
<comment type="caution">
    <text evidence="5">The sequence shown here is derived from an EMBL/GenBank/DDBJ whole genome shotgun (WGS) entry which is preliminary data.</text>
</comment>
<dbReference type="GO" id="GO:1901982">
    <property type="term" value="F:maltose binding"/>
    <property type="evidence" value="ECO:0007669"/>
    <property type="project" value="TreeGrafter"/>
</dbReference>
<evidence type="ECO:0000256" key="2">
    <source>
        <dbReference type="ARBA" id="ARBA00022448"/>
    </source>
</evidence>
<protein>
    <submittedName>
        <fullName evidence="5">Maltodextrin-binding protein MdxE</fullName>
    </submittedName>
</protein>
<dbReference type="PANTHER" id="PTHR30061">
    <property type="entry name" value="MALTOSE-BINDING PERIPLASMIC PROTEIN"/>
    <property type="match status" value="1"/>
</dbReference>
<dbReference type="GO" id="GO:0042956">
    <property type="term" value="P:maltodextrin transmembrane transport"/>
    <property type="evidence" value="ECO:0007669"/>
    <property type="project" value="TreeGrafter"/>
</dbReference>
<dbReference type="RefSeq" id="WP_106059935.1">
    <property type="nucleotide sequence ID" value="NZ_PVXQ01000019.1"/>
</dbReference>
<keyword evidence="2" id="KW-0813">Transport</keyword>
<evidence type="ECO:0000256" key="1">
    <source>
        <dbReference type="ARBA" id="ARBA00008520"/>
    </source>
</evidence>
<dbReference type="PANTHER" id="PTHR30061:SF50">
    <property type="entry name" value="MALTOSE_MALTODEXTRIN-BINDING PERIPLASMIC PROTEIN"/>
    <property type="match status" value="1"/>
</dbReference>
<organism evidence="5 6">
    <name type="scientific">Clostridium vincentii</name>
    <dbReference type="NCBI Taxonomy" id="52704"/>
    <lineage>
        <taxon>Bacteria</taxon>
        <taxon>Bacillati</taxon>
        <taxon>Bacillota</taxon>
        <taxon>Clostridia</taxon>
        <taxon>Eubacteriales</taxon>
        <taxon>Clostridiaceae</taxon>
        <taxon>Clostridium</taxon>
    </lineage>
</organism>
<evidence type="ECO:0000256" key="4">
    <source>
        <dbReference type="SAM" id="SignalP"/>
    </source>
</evidence>
<reference evidence="5 6" key="1">
    <citation type="submission" date="2018-03" db="EMBL/GenBank/DDBJ databases">
        <title>Genome sequence of Clostridium vincentii DSM 10228.</title>
        <authorList>
            <person name="Poehlein A."/>
            <person name="Daniel R."/>
        </authorList>
    </citation>
    <scope>NUCLEOTIDE SEQUENCE [LARGE SCALE GENOMIC DNA]</scope>
    <source>
        <strain evidence="5 6">DSM 10228</strain>
    </source>
</reference>
<dbReference type="OrthoDB" id="362153at2"/>
<name>A0A2T0BEB7_9CLOT</name>
<feature type="signal peptide" evidence="4">
    <location>
        <begin position="1"/>
        <end position="19"/>
    </location>
</feature>
<keyword evidence="6" id="KW-1185">Reference proteome</keyword>
<dbReference type="SUPFAM" id="SSF53850">
    <property type="entry name" value="Periplasmic binding protein-like II"/>
    <property type="match status" value="1"/>
</dbReference>
<dbReference type="Proteomes" id="UP000239471">
    <property type="component" value="Unassembled WGS sequence"/>
</dbReference>
<comment type="similarity">
    <text evidence="1">Belongs to the bacterial solute-binding protein 1 family.</text>
</comment>